<feature type="region of interest" description="Disordered" evidence="1">
    <location>
        <begin position="1"/>
        <end position="55"/>
    </location>
</feature>
<reference evidence="2 3" key="1">
    <citation type="submission" date="2024-07" db="EMBL/GenBank/DDBJ databases">
        <authorList>
            <person name="Thanompreechachai J."/>
            <person name="Duangmal K."/>
        </authorList>
    </citation>
    <scope>NUCLEOTIDE SEQUENCE [LARGE SCALE GENOMIC DNA]</scope>
    <source>
        <strain evidence="2 3">TBRC 1896</strain>
    </source>
</reference>
<comment type="caution">
    <text evidence="2">The sequence shown here is derived from an EMBL/GenBank/DDBJ whole genome shotgun (WGS) entry which is preliminary data.</text>
</comment>
<sequence length="55" mass="5637">MSEHTPEENPGQENPGTQEAAESPALDGYGNDTGFAEDAEDEESAGDARGASAPE</sequence>
<dbReference type="RefSeq" id="WP_370717114.1">
    <property type="nucleotide sequence ID" value="NZ_JBGGTQ010000001.1"/>
</dbReference>
<protein>
    <submittedName>
        <fullName evidence="2">Uncharacterized protein</fullName>
    </submittedName>
</protein>
<organism evidence="2 3">
    <name type="scientific">Kineococcus mangrovi</name>
    <dbReference type="NCBI Taxonomy" id="1660183"/>
    <lineage>
        <taxon>Bacteria</taxon>
        <taxon>Bacillati</taxon>
        <taxon>Actinomycetota</taxon>
        <taxon>Actinomycetes</taxon>
        <taxon>Kineosporiales</taxon>
        <taxon>Kineosporiaceae</taxon>
        <taxon>Kineococcus</taxon>
    </lineage>
</organism>
<feature type="compositionally biased region" description="Acidic residues" evidence="1">
    <location>
        <begin position="35"/>
        <end position="45"/>
    </location>
</feature>
<keyword evidence="3" id="KW-1185">Reference proteome</keyword>
<accession>A0ABV4HXT7</accession>
<dbReference type="EMBL" id="JBGGTQ010000001">
    <property type="protein sequence ID" value="MEZ0491085.1"/>
    <property type="molecule type" value="Genomic_DNA"/>
</dbReference>
<name>A0ABV4HXT7_9ACTN</name>
<dbReference type="Proteomes" id="UP001566476">
    <property type="component" value="Unassembled WGS sequence"/>
</dbReference>
<gene>
    <name evidence="2" type="ORF">AB2L28_02395</name>
</gene>
<evidence type="ECO:0000313" key="2">
    <source>
        <dbReference type="EMBL" id="MEZ0491085.1"/>
    </source>
</evidence>
<evidence type="ECO:0000313" key="3">
    <source>
        <dbReference type="Proteomes" id="UP001566476"/>
    </source>
</evidence>
<proteinExistence type="predicted"/>
<evidence type="ECO:0000256" key="1">
    <source>
        <dbReference type="SAM" id="MobiDB-lite"/>
    </source>
</evidence>